<dbReference type="Gene3D" id="1.20.58.1070">
    <property type="match status" value="1"/>
</dbReference>
<reference evidence="8 9" key="1">
    <citation type="submission" date="2024-04" db="EMBL/GenBank/DDBJ databases">
        <authorList>
            <person name="Rising A."/>
            <person name="Reimegard J."/>
            <person name="Sonavane S."/>
            <person name="Akerstrom W."/>
            <person name="Nylinder S."/>
            <person name="Hedman E."/>
            <person name="Kallberg Y."/>
        </authorList>
    </citation>
    <scope>NUCLEOTIDE SEQUENCE [LARGE SCALE GENOMIC DNA]</scope>
</reference>
<dbReference type="InterPro" id="IPR035426">
    <property type="entry name" value="Gemin2/Brr1"/>
</dbReference>
<evidence type="ECO:0000313" key="8">
    <source>
        <dbReference type="EMBL" id="CAL1275555.1"/>
    </source>
</evidence>
<name>A0AAV1ZV86_9ARAC</name>
<proteinExistence type="inferred from homology"/>
<dbReference type="GO" id="GO:0005681">
    <property type="term" value="C:spliceosomal complex"/>
    <property type="evidence" value="ECO:0007669"/>
    <property type="project" value="UniProtKB-UniRule"/>
</dbReference>
<organism evidence="8 9">
    <name type="scientific">Larinioides sclopetarius</name>
    <dbReference type="NCBI Taxonomy" id="280406"/>
    <lineage>
        <taxon>Eukaryota</taxon>
        <taxon>Metazoa</taxon>
        <taxon>Ecdysozoa</taxon>
        <taxon>Arthropoda</taxon>
        <taxon>Chelicerata</taxon>
        <taxon>Arachnida</taxon>
        <taxon>Araneae</taxon>
        <taxon>Araneomorphae</taxon>
        <taxon>Entelegynae</taxon>
        <taxon>Araneoidea</taxon>
        <taxon>Araneidae</taxon>
        <taxon>Larinioides</taxon>
    </lineage>
</organism>
<evidence type="ECO:0000256" key="5">
    <source>
        <dbReference type="ARBA" id="ARBA00025758"/>
    </source>
</evidence>
<keyword evidence="2 7" id="KW-0963">Cytoplasm</keyword>
<dbReference type="EMBL" id="CAXIEN010000085">
    <property type="protein sequence ID" value="CAL1275555.1"/>
    <property type="molecule type" value="Genomic_DNA"/>
</dbReference>
<evidence type="ECO:0000256" key="4">
    <source>
        <dbReference type="ARBA" id="ARBA00023187"/>
    </source>
</evidence>
<evidence type="ECO:0000313" key="9">
    <source>
        <dbReference type="Proteomes" id="UP001497382"/>
    </source>
</evidence>
<comment type="function">
    <text evidence="7">The SMN complex catalyzes the assembly of small nuclear ribonucleoproteins (snRNPs), the building blocks of the spliceosome, and thereby plays an important role in the splicing of cellular pre-mRNAs.</text>
</comment>
<comment type="similarity">
    <text evidence="5 7">Belongs to the gemin-2 family.</text>
</comment>
<keyword evidence="9" id="KW-1185">Reference proteome</keyword>
<evidence type="ECO:0000256" key="6">
    <source>
        <dbReference type="ARBA" id="ARBA00047179"/>
    </source>
</evidence>
<gene>
    <name evidence="8" type="ORF">LARSCL_LOCUS8142</name>
</gene>
<dbReference type="GO" id="GO:0000245">
    <property type="term" value="P:spliceosomal complex assembly"/>
    <property type="evidence" value="ECO:0007669"/>
    <property type="project" value="UniProtKB-UniRule"/>
</dbReference>
<dbReference type="AlphaFoldDB" id="A0AAV1ZV86"/>
<dbReference type="GO" id="GO:0032797">
    <property type="term" value="C:SMN complex"/>
    <property type="evidence" value="ECO:0007669"/>
    <property type="project" value="UniProtKB-UniRule"/>
</dbReference>
<dbReference type="GO" id="GO:0000387">
    <property type="term" value="P:spliceosomal snRNP assembly"/>
    <property type="evidence" value="ECO:0007669"/>
    <property type="project" value="UniProtKB-UniRule"/>
</dbReference>
<dbReference type="Pfam" id="PF04938">
    <property type="entry name" value="SIP1"/>
    <property type="match status" value="1"/>
</dbReference>
<keyword evidence="4 7" id="KW-0508">mRNA splicing</keyword>
<dbReference type="PIRSF" id="PIRSF038038">
    <property type="entry name" value="SMN_Gemin2"/>
    <property type="match status" value="1"/>
</dbReference>
<dbReference type="Proteomes" id="UP001497382">
    <property type="component" value="Unassembled WGS sequence"/>
</dbReference>
<dbReference type="PANTHER" id="PTHR12794">
    <property type="entry name" value="GEMIN2"/>
    <property type="match status" value="1"/>
</dbReference>
<sequence length="271" mass="31518">MEDNFMKRAFDIGDVPENFDLNNPPVTGFDYLYRVRIESRNCPKVVVSNIDKTKFLNRQTITIDDGNGFISARPGFEADPEWREEQLELFSANRIKMAENRDYLKQKFPRKDVPRINKKQEWCLYCLGVEKHDLIYGKAEQLEASTDDNTALNPKKARFSDSPNPPLLSVMLYMNQSRIAKLLSYHIDWLEEIGFSHPQGEWFYALLVALEKPLDPDTCALLRSLSRECSKLRNELSTSDHEFVRPLNLFLSIVAHYFDQKDMSDDFCSSK</sequence>
<comment type="subunit">
    <text evidence="7">Part of the core SMN complex.</text>
</comment>
<accession>A0AAV1ZV86</accession>
<evidence type="ECO:0000256" key="2">
    <source>
        <dbReference type="ARBA" id="ARBA00022490"/>
    </source>
</evidence>
<keyword evidence="3 7" id="KW-0507">mRNA processing</keyword>
<comment type="caution">
    <text evidence="8">The sequence shown here is derived from an EMBL/GenBank/DDBJ whole genome shotgun (WGS) entry which is preliminary data.</text>
</comment>
<dbReference type="InterPro" id="IPR017364">
    <property type="entry name" value="GEMIN2"/>
</dbReference>
<evidence type="ECO:0000256" key="3">
    <source>
        <dbReference type="ARBA" id="ARBA00022664"/>
    </source>
</evidence>
<evidence type="ECO:0000256" key="7">
    <source>
        <dbReference type="PIRNR" id="PIRNR038038"/>
    </source>
</evidence>
<dbReference type="PANTHER" id="PTHR12794:SF0">
    <property type="entry name" value="GEM-ASSOCIATED PROTEIN 2"/>
    <property type="match status" value="1"/>
</dbReference>
<comment type="subcellular location">
    <subcellularLocation>
        <location evidence="1">Cytoplasm</location>
    </subcellularLocation>
</comment>
<protein>
    <recommendedName>
        <fullName evidence="6 7">Gem-associated protein 2</fullName>
    </recommendedName>
</protein>
<evidence type="ECO:0000256" key="1">
    <source>
        <dbReference type="ARBA" id="ARBA00004496"/>
    </source>
</evidence>